<gene>
    <name evidence="2" type="ORF">CTI12_AA607050</name>
</gene>
<name>A0A2U1KFY9_ARTAN</name>
<dbReference type="OrthoDB" id="1731161at2759"/>
<reference evidence="2 3" key="1">
    <citation type="journal article" date="2018" name="Mol. Plant">
        <title>The genome of Artemisia annua provides insight into the evolution of Asteraceae family and artemisinin biosynthesis.</title>
        <authorList>
            <person name="Shen Q."/>
            <person name="Zhang L."/>
            <person name="Liao Z."/>
            <person name="Wang S."/>
            <person name="Yan T."/>
            <person name="Shi P."/>
            <person name="Liu M."/>
            <person name="Fu X."/>
            <person name="Pan Q."/>
            <person name="Wang Y."/>
            <person name="Lv Z."/>
            <person name="Lu X."/>
            <person name="Zhang F."/>
            <person name="Jiang W."/>
            <person name="Ma Y."/>
            <person name="Chen M."/>
            <person name="Hao X."/>
            <person name="Li L."/>
            <person name="Tang Y."/>
            <person name="Lv G."/>
            <person name="Zhou Y."/>
            <person name="Sun X."/>
            <person name="Brodelius P.E."/>
            <person name="Rose J.K.C."/>
            <person name="Tang K."/>
        </authorList>
    </citation>
    <scope>NUCLEOTIDE SEQUENCE [LARGE SCALE GENOMIC DNA]</scope>
    <source>
        <strain evidence="3">cv. Huhao1</strain>
        <tissue evidence="2">Leaf</tissue>
    </source>
</reference>
<dbReference type="InterPro" id="IPR011009">
    <property type="entry name" value="Kinase-like_dom_sf"/>
</dbReference>
<keyword evidence="3" id="KW-1185">Reference proteome</keyword>
<dbReference type="SUPFAM" id="SSF56112">
    <property type="entry name" value="Protein kinase-like (PK-like)"/>
    <property type="match status" value="1"/>
</dbReference>
<evidence type="ECO:0000313" key="2">
    <source>
        <dbReference type="EMBL" id="PWA35700.1"/>
    </source>
</evidence>
<dbReference type="Gene3D" id="3.30.200.20">
    <property type="entry name" value="Phosphorylase Kinase, domain 1"/>
    <property type="match status" value="1"/>
</dbReference>
<feature type="region of interest" description="Disordered" evidence="1">
    <location>
        <begin position="81"/>
        <end position="112"/>
    </location>
</feature>
<feature type="region of interest" description="Disordered" evidence="1">
    <location>
        <begin position="1"/>
        <end position="23"/>
    </location>
</feature>
<protein>
    <submittedName>
        <fullName evidence="2">Gnk2-like domain-containing protein</fullName>
    </submittedName>
</protein>
<dbReference type="EMBL" id="PKPP01019555">
    <property type="protein sequence ID" value="PWA35700.1"/>
    <property type="molecule type" value="Genomic_DNA"/>
</dbReference>
<accession>A0A2U1KFY9</accession>
<organism evidence="2 3">
    <name type="scientific">Artemisia annua</name>
    <name type="common">Sweet wormwood</name>
    <dbReference type="NCBI Taxonomy" id="35608"/>
    <lineage>
        <taxon>Eukaryota</taxon>
        <taxon>Viridiplantae</taxon>
        <taxon>Streptophyta</taxon>
        <taxon>Embryophyta</taxon>
        <taxon>Tracheophyta</taxon>
        <taxon>Spermatophyta</taxon>
        <taxon>Magnoliopsida</taxon>
        <taxon>eudicotyledons</taxon>
        <taxon>Gunneridae</taxon>
        <taxon>Pentapetalae</taxon>
        <taxon>asterids</taxon>
        <taxon>campanulids</taxon>
        <taxon>Asterales</taxon>
        <taxon>Asteraceae</taxon>
        <taxon>Asteroideae</taxon>
        <taxon>Anthemideae</taxon>
        <taxon>Artemisiinae</taxon>
        <taxon>Artemisia</taxon>
    </lineage>
</organism>
<feature type="compositionally biased region" description="Polar residues" evidence="1">
    <location>
        <begin position="81"/>
        <end position="92"/>
    </location>
</feature>
<comment type="caution">
    <text evidence="2">The sequence shown here is derived from an EMBL/GenBank/DDBJ whole genome shotgun (WGS) entry which is preliminary data.</text>
</comment>
<dbReference type="Proteomes" id="UP000245207">
    <property type="component" value="Unassembled WGS sequence"/>
</dbReference>
<evidence type="ECO:0000256" key="1">
    <source>
        <dbReference type="SAM" id="MobiDB-lite"/>
    </source>
</evidence>
<sequence length="130" mass="14381">MKKRRNGSLSKEKTTSFSSLLDEQKQTSMKDAAGMEIATVQNLQYDLKTIEVATNCFSPKNTIGKGGFGLVYKRARFKQSINRINQESSRSQKGSKHKSTKGIPSQSIHKGLKGFLNQGSTKGIVEHKGF</sequence>
<evidence type="ECO:0000313" key="3">
    <source>
        <dbReference type="Proteomes" id="UP000245207"/>
    </source>
</evidence>
<proteinExistence type="predicted"/>
<dbReference type="AlphaFoldDB" id="A0A2U1KFY9"/>